<feature type="domain" description="Polymerase/histidinol phosphatase N-terminal" evidence="1">
    <location>
        <begin position="5"/>
        <end position="86"/>
    </location>
</feature>
<gene>
    <name evidence="2" type="ORF">J2Z76_000341</name>
</gene>
<dbReference type="InterPro" id="IPR016195">
    <property type="entry name" value="Pol/histidinol_Pase-like"/>
</dbReference>
<name>A0ABS4G9X6_9FIRM</name>
<dbReference type="PANTHER" id="PTHR36928">
    <property type="entry name" value="PHOSPHATASE YCDX-RELATED"/>
    <property type="match status" value="1"/>
</dbReference>
<reference evidence="2 3" key="1">
    <citation type="submission" date="2021-03" db="EMBL/GenBank/DDBJ databases">
        <title>Genomic Encyclopedia of Type Strains, Phase IV (KMG-IV): sequencing the most valuable type-strain genomes for metagenomic binning, comparative biology and taxonomic classification.</title>
        <authorList>
            <person name="Goeker M."/>
        </authorList>
    </citation>
    <scope>NUCLEOTIDE SEQUENCE [LARGE SCALE GENOMIC DNA]</scope>
    <source>
        <strain evidence="2 3">DSM 24004</strain>
    </source>
</reference>
<keyword evidence="2" id="KW-0378">Hydrolase</keyword>
<sequence>MKLTADYHIHSTYSKNNHGKSTIEEIVKTSVELGLKEIAITDHGPKHFLYGIKKNKIVEAKNKIEEMRKKYPQIKILFGVESNILSINGNTDLNDDLLSLCDIILCGYHSGVVFSTFNDLWNFHVMNFLGKFNKRIREKQIEKNTIAIIGALNKYNINILTHPGDKIPVDIDKIACIAEKRNTILEINNHHHHLNSEEIIIAAKYDVRFVINSDSHIKDSIGGFTNAIKAAQKSGLDLNRIINLA</sequence>
<dbReference type="RefSeq" id="WP_209510247.1">
    <property type="nucleotide sequence ID" value="NZ_JAGGKS010000001.1"/>
</dbReference>
<dbReference type="InterPro" id="IPR004013">
    <property type="entry name" value="PHP_dom"/>
</dbReference>
<dbReference type="InterPro" id="IPR050243">
    <property type="entry name" value="PHP_phosphatase"/>
</dbReference>
<dbReference type="InterPro" id="IPR003141">
    <property type="entry name" value="Pol/His_phosphatase_N"/>
</dbReference>
<evidence type="ECO:0000313" key="3">
    <source>
        <dbReference type="Proteomes" id="UP001519342"/>
    </source>
</evidence>
<evidence type="ECO:0000313" key="2">
    <source>
        <dbReference type="EMBL" id="MBP1924488.1"/>
    </source>
</evidence>
<evidence type="ECO:0000259" key="1">
    <source>
        <dbReference type="SMART" id="SM00481"/>
    </source>
</evidence>
<proteinExistence type="predicted"/>
<accession>A0ABS4G9X6</accession>
<comment type="caution">
    <text evidence="2">The sequence shown here is derived from an EMBL/GenBank/DDBJ whole genome shotgun (WGS) entry which is preliminary data.</text>
</comment>
<dbReference type="Gene3D" id="3.20.20.140">
    <property type="entry name" value="Metal-dependent hydrolases"/>
    <property type="match status" value="1"/>
</dbReference>
<dbReference type="SUPFAM" id="SSF89550">
    <property type="entry name" value="PHP domain-like"/>
    <property type="match status" value="1"/>
</dbReference>
<dbReference type="PANTHER" id="PTHR36928:SF1">
    <property type="entry name" value="PHOSPHATASE YCDX-RELATED"/>
    <property type="match status" value="1"/>
</dbReference>
<protein>
    <submittedName>
        <fullName evidence="2">Hydrolase</fullName>
    </submittedName>
</protein>
<dbReference type="SMART" id="SM00481">
    <property type="entry name" value="POLIIIAc"/>
    <property type="match status" value="1"/>
</dbReference>
<dbReference type="EMBL" id="JAGGKS010000001">
    <property type="protein sequence ID" value="MBP1924488.1"/>
    <property type="molecule type" value="Genomic_DNA"/>
</dbReference>
<keyword evidence="3" id="KW-1185">Reference proteome</keyword>
<dbReference type="Pfam" id="PF02811">
    <property type="entry name" value="PHP"/>
    <property type="match status" value="1"/>
</dbReference>
<organism evidence="2 3">
    <name type="scientific">Sedimentibacter acidaminivorans</name>
    <dbReference type="NCBI Taxonomy" id="913099"/>
    <lineage>
        <taxon>Bacteria</taxon>
        <taxon>Bacillati</taxon>
        <taxon>Bacillota</taxon>
        <taxon>Tissierellia</taxon>
        <taxon>Sedimentibacter</taxon>
    </lineage>
</organism>
<dbReference type="Proteomes" id="UP001519342">
    <property type="component" value="Unassembled WGS sequence"/>
</dbReference>
<dbReference type="GO" id="GO:0016787">
    <property type="term" value="F:hydrolase activity"/>
    <property type="evidence" value="ECO:0007669"/>
    <property type="project" value="UniProtKB-KW"/>
</dbReference>